<dbReference type="InterPro" id="IPR036291">
    <property type="entry name" value="NAD(P)-bd_dom_sf"/>
</dbReference>
<evidence type="ECO:0000313" key="3">
    <source>
        <dbReference type="EMBL" id="JAE30438.1"/>
    </source>
</evidence>
<dbReference type="EMBL" id="GBRH01167458">
    <property type="protein sequence ID" value="JAE30438.1"/>
    <property type="molecule type" value="Transcribed_RNA"/>
</dbReference>
<dbReference type="AlphaFoldDB" id="A0A0A9HC03"/>
<dbReference type="SUPFAM" id="SSF51735">
    <property type="entry name" value="NAD(P)-binding Rossmann-fold domains"/>
    <property type="match status" value="1"/>
</dbReference>
<evidence type="ECO:0008006" key="4">
    <source>
        <dbReference type="Google" id="ProtNLM"/>
    </source>
</evidence>
<name>A0A0A9HC03_ARUDO</name>
<proteinExistence type="predicted"/>
<dbReference type="PANTHER" id="PTHR10366:SF660">
    <property type="entry name" value="NAD(P)-BINDING ROSSMANN-FOLD SUPERFAMILY PROTEIN"/>
    <property type="match status" value="1"/>
</dbReference>
<protein>
    <recommendedName>
        <fullName evidence="4">3-beta hydroxysteroid dehydrogenase/isomerase domain-containing protein</fullName>
    </recommendedName>
</protein>
<dbReference type="Gene3D" id="3.40.50.720">
    <property type="entry name" value="NAD(P)-binding Rossmann-like Domain"/>
    <property type="match status" value="1"/>
</dbReference>
<dbReference type="PANTHER" id="PTHR10366">
    <property type="entry name" value="NAD DEPENDENT EPIMERASE/DEHYDRATASE"/>
    <property type="match status" value="1"/>
</dbReference>
<organism evidence="3">
    <name type="scientific">Arundo donax</name>
    <name type="common">Giant reed</name>
    <name type="synonym">Donax arundinaceus</name>
    <dbReference type="NCBI Taxonomy" id="35708"/>
    <lineage>
        <taxon>Eukaryota</taxon>
        <taxon>Viridiplantae</taxon>
        <taxon>Streptophyta</taxon>
        <taxon>Embryophyta</taxon>
        <taxon>Tracheophyta</taxon>
        <taxon>Spermatophyta</taxon>
        <taxon>Magnoliopsida</taxon>
        <taxon>Liliopsida</taxon>
        <taxon>Poales</taxon>
        <taxon>Poaceae</taxon>
        <taxon>PACMAD clade</taxon>
        <taxon>Arundinoideae</taxon>
        <taxon>Arundineae</taxon>
        <taxon>Arundo</taxon>
    </lineage>
</organism>
<feature type="compositionally biased region" description="Polar residues" evidence="2">
    <location>
        <begin position="80"/>
        <end position="95"/>
    </location>
</feature>
<reference evidence="3" key="1">
    <citation type="submission" date="2014-09" db="EMBL/GenBank/DDBJ databases">
        <authorList>
            <person name="Magalhaes I.L.F."/>
            <person name="Oliveira U."/>
            <person name="Santos F.R."/>
            <person name="Vidigal T.H.D.A."/>
            <person name="Brescovit A.D."/>
            <person name="Santos A.J."/>
        </authorList>
    </citation>
    <scope>NUCLEOTIDE SEQUENCE</scope>
    <source>
        <tissue evidence="3">Shoot tissue taken approximately 20 cm above the soil surface</tissue>
    </source>
</reference>
<feature type="region of interest" description="Disordered" evidence="2">
    <location>
        <begin position="73"/>
        <end position="95"/>
    </location>
</feature>
<dbReference type="GO" id="GO:0016616">
    <property type="term" value="F:oxidoreductase activity, acting on the CH-OH group of donors, NAD or NADP as acceptor"/>
    <property type="evidence" value="ECO:0007669"/>
    <property type="project" value="TreeGrafter"/>
</dbReference>
<evidence type="ECO:0000256" key="2">
    <source>
        <dbReference type="SAM" id="MobiDB-lite"/>
    </source>
</evidence>
<dbReference type="InterPro" id="IPR050425">
    <property type="entry name" value="NAD(P)_dehydrat-like"/>
</dbReference>
<keyword evidence="1" id="KW-0560">Oxidoreductase</keyword>
<sequence>MAAAILGCEGVFHVATPVPSGDLTDPEAEMLGPAVTGTKNVLKASLAEKARRMVVVSSMVTIEINPKDWPKDKIKDVGLTKNSAGATRTGIQLPR</sequence>
<evidence type="ECO:0000256" key="1">
    <source>
        <dbReference type="ARBA" id="ARBA00023002"/>
    </source>
</evidence>
<accession>A0A0A9HC03</accession>
<reference evidence="3" key="2">
    <citation type="journal article" date="2015" name="Data Brief">
        <title>Shoot transcriptome of the giant reed, Arundo donax.</title>
        <authorList>
            <person name="Barrero R.A."/>
            <person name="Guerrero F.D."/>
            <person name="Moolhuijzen P."/>
            <person name="Goolsby J.A."/>
            <person name="Tidwell J."/>
            <person name="Bellgard S.E."/>
            <person name="Bellgard M.I."/>
        </authorList>
    </citation>
    <scope>NUCLEOTIDE SEQUENCE</scope>
    <source>
        <tissue evidence="3">Shoot tissue taken approximately 20 cm above the soil surface</tissue>
    </source>
</reference>